<sequence length="76" mass="8401">MATAELPAAIKNDLAMVARCIAGAEDIVTIRTMMENTGFQNIKLVPKDNSKEILTNWSPEKKIDNYVTSFIIEGSK</sequence>
<protein>
    <submittedName>
        <fullName evidence="1">Uncharacterized protein</fullName>
    </submittedName>
</protein>
<dbReference type="AlphaFoldDB" id="A0A5D0WMZ2"/>
<gene>
    <name evidence="1" type="ORF">FXB42_09590</name>
</gene>
<name>A0A5D0WMZ2_9FIRM</name>
<dbReference type="RefSeq" id="WP_139142354.1">
    <property type="nucleotide sequence ID" value="NZ_LKEU01000031.1"/>
</dbReference>
<dbReference type="OrthoDB" id="9772751at2"/>
<evidence type="ECO:0000313" key="1">
    <source>
        <dbReference type="EMBL" id="TYC85376.1"/>
    </source>
</evidence>
<evidence type="ECO:0000313" key="2">
    <source>
        <dbReference type="Proteomes" id="UP000322619"/>
    </source>
</evidence>
<accession>A0A5D0WMZ2</accession>
<dbReference type="EMBL" id="VSLA01000018">
    <property type="protein sequence ID" value="TYC85376.1"/>
    <property type="molecule type" value="Genomic_DNA"/>
</dbReference>
<organism evidence="1 2">
    <name type="scientific">Acetobacterium wieringae</name>
    <dbReference type="NCBI Taxonomy" id="52694"/>
    <lineage>
        <taxon>Bacteria</taxon>
        <taxon>Bacillati</taxon>
        <taxon>Bacillota</taxon>
        <taxon>Clostridia</taxon>
        <taxon>Eubacteriales</taxon>
        <taxon>Eubacteriaceae</taxon>
        <taxon>Acetobacterium</taxon>
    </lineage>
</organism>
<dbReference type="InterPro" id="IPR029063">
    <property type="entry name" value="SAM-dependent_MTases_sf"/>
</dbReference>
<reference evidence="1 2" key="1">
    <citation type="submission" date="2019-08" db="EMBL/GenBank/DDBJ databases">
        <title>Isolation and enrichment of carboxydotrophic bacteria from anaerobic sludge for the production of bio-based chemicals from syngas.</title>
        <authorList>
            <person name="Antares A.L."/>
            <person name="Moreira J."/>
            <person name="Diender M."/>
            <person name="Parshina S.N."/>
            <person name="Stams A.J.M."/>
            <person name="Alves M."/>
            <person name="Alves J.I."/>
            <person name="Sousa D.Z."/>
        </authorList>
    </citation>
    <scope>NUCLEOTIDE SEQUENCE [LARGE SCALE GENOMIC DNA]</scope>
    <source>
        <strain evidence="1 2">JM</strain>
    </source>
</reference>
<comment type="caution">
    <text evidence="1">The sequence shown here is derived from an EMBL/GenBank/DDBJ whole genome shotgun (WGS) entry which is preliminary data.</text>
</comment>
<dbReference type="Proteomes" id="UP000322619">
    <property type="component" value="Unassembled WGS sequence"/>
</dbReference>
<proteinExistence type="predicted"/>
<dbReference type="Gene3D" id="3.40.50.150">
    <property type="entry name" value="Vaccinia Virus protein VP39"/>
    <property type="match status" value="1"/>
</dbReference>